<dbReference type="AlphaFoldDB" id="A0A1H7G545"/>
<proteinExistence type="predicted"/>
<gene>
    <name evidence="1" type="ORF">SAMN02910377_00626</name>
</gene>
<dbReference type="Proteomes" id="UP000182321">
    <property type="component" value="Unassembled WGS sequence"/>
</dbReference>
<evidence type="ECO:0000313" key="2">
    <source>
        <dbReference type="Proteomes" id="UP000182321"/>
    </source>
</evidence>
<accession>A0A1H7G545</accession>
<dbReference type="RefSeq" id="WP_074789050.1">
    <property type="nucleotide sequence ID" value="NZ_FNZX01000004.1"/>
</dbReference>
<keyword evidence="2" id="KW-1185">Reference proteome</keyword>
<protein>
    <submittedName>
        <fullName evidence="1">Uncharacterized protein</fullName>
    </submittedName>
</protein>
<reference evidence="2" key="1">
    <citation type="submission" date="2016-10" db="EMBL/GenBank/DDBJ databases">
        <authorList>
            <person name="Varghese N."/>
        </authorList>
    </citation>
    <scope>NUCLEOTIDE SEQUENCE [LARGE SCALE GENOMIC DNA]</scope>
    <source>
        <strain evidence="2">ACV-9</strain>
    </source>
</reference>
<sequence length="99" mass="11374">MGFFSEIDGELKPSDEYLDTHKLEGYEEGDMEHDDYEVEDDEVAMLLMRKCKDCGKAFTLAGAIKEFDSYFDGEFFYMEEFVGQVCGKCAIADVEQDFD</sequence>
<evidence type="ECO:0000313" key="1">
    <source>
        <dbReference type="EMBL" id="SEK33248.1"/>
    </source>
</evidence>
<organism evidence="1 2">
    <name type="scientific">Pseudobutyrivibrio ruminis</name>
    <dbReference type="NCBI Taxonomy" id="46206"/>
    <lineage>
        <taxon>Bacteria</taxon>
        <taxon>Bacillati</taxon>
        <taxon>Bacillota</taxon>
        <taxon>Clostridia</taxon>
        <taxon>Lachnospirales</taxon>
        <taxon>Lachnospiraceae</taxon>
        <taxon>Pseudobutyrivibrio</taxon>
    </lineage>
</organism>
<dbReference type="EMBL" id="FNZX01000004">
    <property type="protein sequence ID" value="SEK33248.1"/>
    <property type="molecule type" value="Genomic_DNA"/>
</dbReference>
<name>A0A1H7G545_9FIRM</name>